<dbReference type="SUPFAM" id="SSF55874">
    <property type="entry name" value="ATPase domain of HSP90 chaperone/DNA topoisomerase II/histidine kinase"/>
    <property type="match status" value="1"/>
</dbReference>
<sequence length="257" mass="28291">MRLLSLANQLDSTTRRVTLNFQEGLPGTMGYLNRLGFFDHLARGIDVLPARPQESGASIFRGQNSDLVEIARINPSCCDRTLPGRLADVIEHSVGDLQDSKTIGHVAFTVFGELIDNIFQHSSTLLDGFAALQVYGGRRRKAIVVVSDSGLGLMETLRPALCTEYPALQHLSDAHLLLRAFREGLSRHGQGRGCGLKTSAEQAIKYNASVEVRLPQSRIQLAANHGQYELNTTFCVEGLPLVWGTHYCFSFGLDTHR</sequence>
<evidence type="ECO:0000313" key="1">
    <source>
        <dbReference type="EMBL" id="QRJ64435.1"/>
    </source>
</evidence>
<keyword evidence="2" id="KW-1185">Reference proteome</keyword>
<protein>
    <submittedName>
        <fullName evidence="1">Uncharacterized protein</fullName>
    </submittedName>
</protein>
<dbReference type="AlphaFoldDB" id="A0A974SQ78"/>
<dbReference type="EMBL" id="CP064781">
    <property type="protein sequence ID" value="QRJ64435.1"/>
    <property type="molecule type" value="Genomic_DNA"/>
</dbReference>
<reference evidence="1" key="1">
    <citation type="submission" date="2020-11" db="EMBL/GenBank/DDBJ databases">
        <title>Azospira restricta DSM 18626 genome sequence.</title>
        <authorList>
            <person name="Moe W.M."/>
        </authorList>
    </citation>
    <scope>NUCLEOTIDE SEQUENCE</scope>
    <source>
        <strain evidence="1">DSM 18626</strain>
    </source>
</reference>
<dbReference type="KEGG" id="ares:IWH25_03530"/>
<proteinExistence type="predicted"/>
<dbReference type="InterPro" id="IPR036890">
    <property type="entry name" value="HATPase_C_sf"/>
</dbReference>
<evidence type="ECO:0000313" key="2">
    <source>
        <dbReference type="Proteomes" id="UP000663444"/>
    </source>
</evidence>
<gene>
    <name evidence="1" type="ORF">IWH25_03530</name>
</gene>
<dbReference type="Proteomes" id="UP000663444">
    <property type="component" value="Chromosome"/>
</dbReference>
<dbReference type="RefSeq" id="WP_203387979.1">
    <property type="nucleotide sequence ID" value="NZ_CP064781.1"/>
</dbReference>
<name>A0A974SQ78_9RHOO</name>
<organism evidence="1 2">
    <name type="scientific">Azospira restricta</name>
    <dbReference type="NCBI Taxonomy" id="404405"/>
    <lineage>
        <taxon>Bacteria</taxon>
        <taxon>Pseudomonadati</taxon>
        <taxon>Pseudomonadota</taxon>
        <taxon>Betaproteobacteria</taxon>
        <taxon>Rhodocyclales</taxon>
        <taxon>Rhodocyclaceae</taxon>
        <taxon>Azospira</taxon>
    </lineage>
</organism>
<accession>A0A974SQ78</accession>